<dbReference type="Pfam" id="PF02687">
    <property type="entry name" value="FtsX"/>
    <property type="match status" value="2"/>
</dbReference>
<feature type="transmembrane region" description="Helical" evidence="6">
    <location>
        <begin position="106"/>
        <end position="133"/>
    </location>
</feature>
<feature type="transmembrane region" description="Helical" evidence="6">
    <location>
        <begin position="580"/>
        <end position="605"/>
    </location>
</feature>
<keyword evidence="6" id="KW-0813">Transport</keyword>
<evidence type="ECO:0000256" key="4">
    <source>
        <dbReference type="ARBA" id="ARBA00022989"/>
    </source>
</evidence>
<dbReference type="InterPro" id="IPR003838">
    <property type="entry name" value="ABC3_permease_C"/>
</dbReference>
<feature type="transmembrane region" description="Helical" evidence="6">
    <location>
        <begin position="153"/>
        <end position="177"/>
    </location>
</feature>
<dbReference type="PIRSF" id="PIRSF018968">
    <property type="entry name" value="ABC_permease_BceB"/>
    <property type="match status" value="1"/>
</dbReference>
<dbReference type="EMBL" id="MBTG01000040">
    <property type="protein sequence ID" value="OPH49285.1"/>
    <property type="molecule type" value="Genomic_DNA"/>
</dbReference>
<feature type="transmembrane region" description="Helical" evidence="6">
    <location>
        <begin position="523"/>
        <end position="545"/>
    </location>
</feature>
<name>A0A1V4HB34_9BACL</name>
<feature type="transmembrane region" description="Helical" evidence="6">
    <location>
        <begin position="229"/>
        <end position="253"/>
    </location>
</feature>
<protein>
    <recommendedName>
        <fullName evidence="7">ABC3 transporter permease C-terminal domain-containing protein</fullName>
    </recommendedName>
</protein>
<dbReference type="AlphaFoldDB" id="A0A1V4HB34"/>
<evidence type="ECO:0000313" key="9">
    <source>
        <dbReference type="Proteomes" id="UP000190626"/>
    </source>
</evidence>
<feature type="domain" description="ABC3 transporter permease C-terminal" evidence="7">
    <location>
        <begin position="530"/>
        <end position="641"/>
    </location>
</feature>
<reference evidence="9" key="1">
    <citation type="submission" date="2016-07" db="EMBL/GenBank/DDBJ databases">
        <authorList>
            <person name="Florea S."/>
            <person name="Webb J.S."/>
            <person name="Jaromczyk J."/>
            <person name="Schardl C.L."/>
        </authorList>
    </citation>
    <scope>NUCLEOTIDE SEQUENCE [LARGE SCALE GENOMIC DNA]</scope>
    <source>
        <strain evidence="9">CY1</strain>
    </source>
</reference>
<evidence type="ECO:0000313" key="8">
    <source>
        <dbReference type="EMBL" id="OPH49285.1"/>
    </source>
</evidence>
<evidence type="ECO:0000256" key="6">
    <source>
        <dbReference type="PIRNR" id="PIRNR018968"/>
    </source>
</evidence>
<keyword evidence="3 6" id="KW-0812">Transmembrane</keyword>
<dbReference type="InterPro" id="IPR052536">
    <property type="entry name" value="ABC-4_Integral_Memb_Prot"/>
</dbReference>
<gene>
    <name evidence="8" type="ORF">BC351_37490</name>
</gene>
<dbReference type="PANTHER" id="PTHR46795:SF3">
    <property type="entry name" value="ABC TRANSPORTER PERMEASE"/>
    <property type="match status" value="1"/>
</dbReference>
<dbReference type="OrthoDB" id="1705903at2"/>
<dbReference type="GO" id="GO:0055085">
    <property type="term" value="P:transmembrane transport"/>
    <property type="evidence" value="ECO:0007669"/>
    <property type="project" value="UniProtKB-UniRule"/>
</dbReference>
<feature type="transmembrane region" description="Helical" evidence="6">
    <location>
        <begin position="285"/>
        <end position="308"/>
    </location>
</feature>
<dbReference type="InterPro" id="IPR027022">
    <property type="entry name" value="ABC_permease_BceB-typ"/>
</dbReference>
<feature type="transmembrane region" description="Helical" evidence="6">
    <location>
        <begin position="198"/>
        <end position="217"/>
    </location>
</feature>
<accession>A0A1V4HB34</accession>
<evidence type="ECO:0000256" key="5">
    <source>
        <dbReference type="ARBA" id="ARBA00023136"/>
    </source>
</evidence>
<comment type="subcellular location">
    <subcellularLocation>
        <location evidence="1 6">Cell membrane</location>
        <topology evidence="1 6">Multi-pass membrane protein</topology>
    </subcellularLocation>
</comment>
<keyword evidence="4 6" id="KW-1133">Transmembrane helix</keyword>
<keyword evidence="2 6" id="KW-1003">Cell membrane</keyword>
<feature type="transmembrane region" description="Helical" evidence="6">
    <location>
        <begin position="18"/>
        <end position="38"/>
    </location>
</feature>
<feature type="transmembrane region" description="Helical" evidence="6">
    <location>
        <begin position="611"/>
        <end position="632"/>
    </location>
</feature>
<keyword evidence="9" id="KW-1185">Reference proteome</keyword>
<keyword evidence="5 6" id="KW-0472">Membrane</keyword>
<evidence type="ECO:0000256" key="3">
    <source>
        <dbReference type="ARBA" id="ARBA00022692"/>
    </source>
</evidence>
<sequence>MTVFSLAKRNVLGNLKNYLIYFASMIFSVVIYYTFVSLQFSEEIAANMQKWEGLLEVFSQASIFLILFSGVFIWYSNSFFTKKRKKEVGLYALLGVRKRTIGNMLFYENMLMGVGAVAVGIVLGTLLSKLFAMMFLKLLDSAVKVSFHISMDAILQTIIVFACIILLTSLHSYRLIYRFQLVQLFQAEQEGENLPKPSWITAAIAVILLAFAYWLILQPMTTGAQTGRNFLLIFASMIVGTYMLFRFGIIYLLKLAQKLKSRYYHGMNIISTSQLIFRIQGNTRMFTMIALLSALTLCLVTVGASAYYTISKVADQEAPFSYMQISQGEAFDNQVNTIISTDGDHPVQAQLKVTALRVTADLTSFYYHPSGFRANAVPIKLLSINAYNQLAKALQREELSPPPDQKLMLIRPMHATFSESEVLDDMISLNSGNEQQSLTIGKLVEGRVLPWGFPDLCFIVSDDLYGRLLKGSSNELLTYNAYKVKDQQTTKRTSDTLMKLKTDQNGMSSYYYQYRQGIESAGLNIFILGFLGLVFLAATGCIIYFKQLTDAHADKERYQILRKIGVSRKEIRSSIAKQTLFVFILPLILGVAHYLMILKALVAIQMIGGNFIVPIASSIIAYAVIYLSYYVLCVNSFNRIVNQ</sequence>
<comment type="similarity">
    <text evidence="6">Belongs to the ABC-4 integral membrane protein family.</text>
</comment>
<organism evidence="8 9">
    <name type="scientific">Paenibacillus ferrarius</name>
    <dbReference type="NCBI Taxonomy" id="1469647"/>
    <lineage>
        <taxon>Bacteria</taxon>
        <taxon>Bacillati</taxon>
        <taxon>Bacillota</taxon>
        <taxon>Bacilli</taxon>
        <taxon>Bacillales</taxon>
        <taxon>Paenibacillaceae</taxon>
        <taxon>Paenibacillus</taxon>
    </lineage>
</organism>
<feature type="transmembrane region" description="Helical" evidence="6">
    <location>
        <begin position="58"/>
        <end position="76"/>
    </location>
</feature>
<proteinExistence type="inferred from homology"/>
<comment type="caution">
    <text evidence="8">The sequence shown here is derived from an EMBL/GenBank/DDBJ whole genome shotgun (WGS) entry which is preliminary data.</text>
</comment>
<dbReference type="PANTHER" id="PTHR46795">
    <property type="entry name" value="ABC TRANSPORTER PERMEASE-RELATED-RELATED"/>
    <property type="match status" value="1"/>
</dbReference>
<dbReference type="STRING" id="1469647.BC351_37490"/>
<feature type="domain" description="ABC3 transporter permease C-terminal" evidence="7">
    <location>
        <begin position="62"/>
        <end position="179"/>
    </location>
</feature>
<dbReference type="Proteomes" id="UP000190626">
    <property type="component" value="Unassembled WGS sequence"/>
</dbReference>
<evidence type="ECO:0000259" key="7">
    <source>
        <dbReference type="Pfam" id="PF02687"/>
    </source>
</evidence>
<evidence type="ECO:0000256" key="1">
    <source>
        <dbReference type="ARBA" id="ARBA00004651"/>
    </source>
</evidence>
<evidence type="ECO:0000256" key="2">
    <source>
        <dbReference type="ARBA" id="ARBA00022475"/>
    </source>
</evidence>
<dbReference type="GO" id="GO:0005886">
    <property type="term" value="C:plasma membrane"/>
    <property type="evidence" value="ECO:0007669"/>
    <property type="project" value="UniProtKB-SubCell"/>
</dbReference>
<dbReference type="RefSeq" id="WP_158082296.1">
    <property type="nucleotide sequence ID" value="NZ_MBTG01000040.1"/>
</dbReference>